<dbReference type="AlphaFoldDB" id="A0A1A5XAM8"/>
<comment type="caution">
    <text evidence="6">The sequence shown here is derived from an EMBL/GenBank/DDBJ whole genome shotgun (WGS) entry which is preliminary data.</text>
</comment>
<evidence type="ECO:0000256" key="1">
    <source>
        <dbReference type="ARBA" id="ARBA00008694"/>
    </source>
</evidence>
<dbReference type="InterPro" id="IPR051016">
    <property type="entry name" value="Diverse_Substrate_AcTransf"/>
</dbReference>
<evidence type="ECO:0000313" key="6">
    <source>
        <dbReference type="EMBL" id="SEJ75611.1"/>
    </source>
</evidence>
<reference evidence="5 8" key="2">
    <citation type="submission" date="2018-05" db="EMBL/GenBank/DDBJ databases">
        <title>Genomic Encyclopedia of Type Strains, Phase IV (KMG-V): Genome sequencing to study the core and pangenomes of soil and plant-associated prokaryotes.</title>
        <authorList>
            <person name="Whitman W."/>
        </authorList>
    </citation>
    <scope>NUCLEOTIDE SEQUENCE [LARGE SCALE GENOMIC DNA]</scope>
    <source>
        <strain evidence="5 8">SIr-6563</strain>
    </source>
</reference>
<keyword evidence="3" id="KW-0012">Acyltransferase</keyword>
<dbReference type="GeneID" id="61302837"/>
<dbReference type="OrthoDB" id="5295305at2"/>
<reference evidence="6 7" key="1">
    <citation type="submission" date="2016-10" db="EMBL/GenBank/DDBJ databases">
        <authorList>
            <person name="Varghese N."/>
            <person name="Submissions S."/>
        </authorList>
    </citation>
    <scope>NUCLEOTIDE SEQUENCE [LARGE SCALE GENOMIC DNA]</scope>
    <source>
        <strain evidence="6 7">LMG 22274</strain>
    </source>
</reference>
<evidence type="ECO:0000256" key="3">
    <source>
        <dbReference type="ARBA" id="ARBA00023315"/>
    </source>
</evidence>
<dbReference type="Pfam" id="PF00583">
    <property type="entry name" value="Acetyltransf_1"/>
    <property type="match status" value="1"/>
</dbReference>
<dbReference type="FunFam" id="3.40.630.30:FF:000064">
    <property type="entry name" value="GNAT family acetyltransferase"/>
    <property type="match status" value="1"/>
</dbReference>
<dbReference type="InterPro" id="IPR000182">
    <property type="entry name" value="GNAT_dom"/>
</dbReference>
<dbReference type="Gene3D" id="3.40.630.30">
    <property type="match status" value="1"/>
</dbReference>
<sequence>MAATIRAATAGDVSAMHALMYQLAEFEKLTHLFTGTPELLADALFGAHPAAEALVADDAGKIVGYALFFHNYSTFLGRRGLYLEDLYIEPTQRGTGLGTAMLRKLAAIAVERQCARFEWSVLDWNEPAIRFYEKMGATVFPDWRVVRVTGDALDKLAVQS</sequence>
<dbReference type="InterPro" id="IPR016181">
    <property type="entry name" value="Acyl_CoA_acyltransferase"/>
</dbReference>
<dbReference type="PROSITE" id="PS51186">
    <property type="entry name" value="GNAT"/>
    <property type="match status" value="1"/>
</dbReference>
<evidence type="ECO:0000313" key="8">
    <source>
        <dbReference type="Proteomes" id="UP000247515"/>
    </source>
</evidence>
<dbReference type="EMBL" id="FNZM01000008">
    <property type="protein sequence ID" value="SEJ75611.1"/>
    <property type="molecule type" value="Genomic_DNA"/>
</dbReference>
<dbReference type="EMBL" id="QJJV01000015">
    <property type="protein sequence ID" value="PXX13507.1"/>
    <property type="molecule type" value="Genomic_DNA"/>
</dbReference>
<dbReference type="PANTHER" id="PTHR10545:SF29">
    <property type="entry name" value="GH14572P-RELATED"/>
    <property type="match status" value="1"/>
</dbReference>
<keyword evidence="8" id="KW-1185">Reference proteome</keyword>
<name>A0A1A5XAM8_9BURK</name>
<dbReference type="SUPFAM" id="SSF55729">
    <property type="entry name" value="Acyl-CoA N-acyltransferases (Nat)"/>
    <property type="match status" value="1"/>
</dbReference>
<protein>
    <submittedName>
        <fullName evidence="6">Acetyltransferase (GNAT) family protein</fullName>
    </submittedName>
</protein>
<proteinExistence type="inferred from homology"/>
<evidence type="ECO:0000256" key="2">
    <source>
        <dbReference type="ARBA" id="ARBA00022679"/>
    </source>
</evidence>
<dbReference type="Proteomes" id="UP000183529">
    <property type="component" value="Unassembled WGS sequence"/>
</dbReference>
<dbReference type="Proteomes" id="UP000247515">
    <property type="component" value="Unassembled WGS sequence"/>
</dbReference>
<evidence type="ECO:0000259" key="4">
    <source>
        <dbReference type="PROSITE" id="PS51186"/>
    </source>
</evidence>
<evidence type="ECO:0000313" key="5">
    <source>
        <dbReference type="EMBL" id="PXX13507.1"/>
    </source>
</evidence>
<gene>
    <name evidence="5" type="ORF">C7400_11570</name>
    <name evidence="6" type="ORF">SAMN05216550_10887</name>
</gene>
<dbReference type="PANTHER" id="PTHR10545">
    <property type="entry name" value="DIAMINE N-ACETYLTRANSFERASE"/>
    <property type="match status" value="1"/>
</dbReference>
<evidence type="ECO:0000313" key="7">
    <source>
        <dbReference type="Proteomes" id="UP000183529"/>
    </source>
</evidence>
<accession>A0A1A5XAM8</accession>
<dbReference type="CDD" id="cd04301">
    <property type="entry name" value="NAT_SF"/>
    <property type="match status" value="1"/>
</dbReference>
<comment type="similarity">
    <text evidence="1">Belongs to the acetyltransferase family.</text>
</comment>
<keyword evidence="2" id="KW-0808">Transferase</keyword>
<dbReference type="RefSeq" id="WP_065061293.1">
    <property type="nucleotide sequence ID" value="NZ_CADFGN010000003.1"/>
</dbReference>
<dbReference type="GO" id="GO:0008080">
    <property type="term" value="F:N-acetyltransferase activity"/>
    <property type="evidence" value="ECO:0007669"/>
    <property type="project" value="TreeGrafter"/>
</dbReference>
<organism evidence="6 7">
    <name type="scientific">Paraburkholderia tropica</name>
    <dbReference type="NCBI Taxonomy" id="92647"/>
    <lineage>
        <taxon>Bacteria</taxon>
        <taxon>Pseudomonadati</taxon>
        <taxon>Pseudomonadota</taxon>
        <taxon>Betaproteobacteria</taxon>
        <taxon>Burkholderiales</taxon>
        <taxon>Burkholderiaceae</taxon>
        <taxon>Paraburkholderia</taxon>
    </lineage>
</organism>
<feature type="domain" description="N-acetyltransferase" evidence="4">
    <location>
        <begin position="3"/>
        <end position="159"/>
    </location>
</feature>